<comment type="caution">
    <text evidence="1">The sequence shown here is derived from an EMBL/GenBank/DDBJ whole genome shotgun (WGS) entry which is preliminary data.</text>
</comment>
<protein>
    <submittedName>
        <fullName evidence="1">Uncharacterized protein</fullName>
    </submittedName>
</protein>
<dbReference type="EMBL" id="ABXW01000062">
    <property type="protein sequence ID" value="EEB44639.1"/>
    <property type="molecule type" value="Genomic_DNA"/>
</dbReference>
<organism evidence="1 2">
    <name type="scientific">Providencia alcalifaciens DSM 30120</name>
    <dbReference type="NCBI Taxonomy" id="520999"/>
    <lineage>
        <taxon>Bacteria</taxon>
        <taxon>Pseudomonadati</taxon>
        <taxon>Pseudomonadota</taxon>
        <taxon>Gammaproteobacteria</taxon>
        <taxon>Enterobacterales</taxon>
        <taxon>Morganellaceae</taxon>
        <taxon>Providencia</taxon>
    </lineage>
</organism>
<dbReference type="Proteomes" id="UP000003729">
    <property type="component" value="Unassembled WGS sequence"/>
</dbReference>
<gene>
    <name evidence="1" type="ORF">PROVALCAL_03453</name>
</gene>
<dbReference type="AlphaFoldDB" id="B6XJA3"/>
<sequence>MGVLIFNENINTCSCTKFILKDSKLLNKIYDKKCGSTIFLIINFSVMGCTQSMM</sequence>
<accession>B6XJA3</accession>
<evidence type="ECO:0000313" key="2">
    <source>
        <dbReference type="Proteomes" id="UP000003729"/>
    </source>
</evidence>
<reference evidence="1 2" key="1">
    <citation type="submission" date="2008-10" db="EMBL/GenBank/DDBJ databases">
        <title>Draft genome sequence of Providencia alcalifaciens (DSM 30120).</title>
        <authorList>
            <person name="Sudarsanam P."/>
            <person name="Ley R."/>
            <person name="Guruge J."/>
            <person name="Turnbaugh P.J."/>
            <person name="Mahowald M."/>
            <person name="Liep D."/>
            <person name="Gordon J."/>
        </authorList>
    </citation>
    <scope>NUCLEOTIDE SEQUENCE [LARGE SCALE GENOMIC DNA]</scope>
    <source>
        <strain evidence="1 2">DSM 30120</strain>
    </source>
</reference>
<proteinExistence type="predicted"/>
<reference evidence="1 2" key="2">
    <citation type="submission" date="2008-10" db="EMBL/GenBank/DDBJ databases">
        <authorList>
            <person name="Fulton L."/>
            <person name="Clifton S."/>
            <person name="Fulton B."/>
            <person name="Xu J."/>
            <person name="Minx P."/>
            <person name="Pepin K.H."/>
            <person name="Johnson M."/>
            <person name="Bhonagiri V."/>
            <person name="Nash W.E."/>
            <person name="Mardis E.R."/>
            <person name="Wilson R.K."/>
        </authorList>
    </citation>
    <scope>NUCLEOTIDE SEQUENCE [LARGE SCALE GENOMIC DNA]</scope>
    <source>
        <strain evidence="1 2">DSM 30120</strain>
    </source>
</reference>
<evidence type="ECO:0000313" key="1">
    <source>
        <dbReference type="EMBL" id="EEB44639.1"/>
    </source>
</evidence>
<name>B6XJA3_9GAMM</name>